<evidence type="ECO:0000313" key="10">
    <source>
        <dbReference type="Proteomes" id="UP000186583"/>
    </source>
</evidence>
<dbReference type="GO" id="GO:0005886">
    <property type="term" value="C:plasma membrane"/>
    <property type="evidence" value="ECO:0007669"/>
    <property type="project" value="TreeGrafter"/>
</dbReference>
<dbReference type="InterPro" id="IPR020846">
    <property type="entry name" value="MFS_dom"/>
</dbReference>
<feature type="transmembrane region" description="Helical" evidence="7">
    <location>
        <begin position="284"/>
        <end position="303"/>
    </location>
</feature>
<evidence type="ECO:0000259" key="8">
    <source>
        <dbReference type="PROSITE" id="PS50850"/>
    </source>
</evidence>
<feature type="region of interest" description="Disordered" evidence="6">
    <location>
        <begin position="1"/>
        <end position="37"/>
    </location>
</feature>
<dbReference type="SUPFAM" id="SSF103473">
    <property type="entry name" value="MFS general substrate transporter"/>
    <property type="match status" value="2"/>
</dbReference>
<reference evidence="9 10" key="1">
    <citation type="submission" date="2016-11" db="EMBL/GenBank/DDBJ databases">
        <title>Draft Genome Assembly of Colletotrichum chlorophyti a pathogen of herbaceous plants.</title>
        <authorList>
            <person name="Gan P."/>
            <person name="Narusaka M."/>
            <person name="Tsushima A."/>
            <person name="Narusaka Y."/>
            <person name="Takano Y."/>
            <person name="Shirasu K."/>
        </authorList>
    </citation>
    <scope>NUCLEOTIDE SEQUENCE [LARGE SCALE GENOMIC DNA]</scope>
    <source>
        <strain evidence="9 10">NTL11</strain>
    </source>
</reference>
<dbReference type="FunFam" id="1.20.1720.10:FF:000012">
    <property type="entry name" value="MFS toxin efflux pump (AflT)"/>
    <property type="match status" value="1"/>
</dbReference>
<dbReference type="GO" id="GO:0022857">
    <property type="term" value="F:transmembrane transporter activity"/>
    <property type="evidence" value="ECO:0007669"/>
    <property type="project" value="InterPro"/>
</dbReference>
<dbReference type="InterPro" id="IPR011701">
    <property type="entry name" value="MFS"/>
</dbReference>
<keyword evidence="3 7" id="KW-0812">Transmembrane</keyword>
<feature type="transmembrane region" description="Helical" evidence="7">
    <location>
        <begin position="250"/>
        <end position="272"/>
    </location>
</feature>
<evidence type="ECO:0000256" key="5">
    <source>
        <dbReference type="ARBA" id="ARBA00023136"/>
    </source>
</evidence>
<feature type="transmembrane region" description="Helical" evidence="7">
    <location>
        <begin position="152"/>
        <end position="177"/>
    </location>
</feature>
<evidence type="ECO:0000313" key="9">
    <source>
        <dbReference type="EMBL" id="OLN97142.1"/>
    </source>
</evidence>
<dbReference type="InterPro" id="IPR036259">
    <property type="entry name" value="MFS_trans_sf"/>
</dbReference>
<comment type="subcellular location">
    <subcellularLocation>
        <location evidence="1">Membrane</location>
        <topology evidence="1">Multi-pass membrane protein</topology>
    </subcellularLocation>
</comment>
<feature type="transmembrane region" description="Helical" evidence="7">
    <location>
        <begin position="41"/>
        <end position="59"/>
    </location>
</feature>
<evidence type="ECO:0000256" key="1">
    <source>
        <dbReference type="ARBA" id="ARBA00004141"/>
    </source>
</evidence>
<feature type="transmembrane region" description="Helical" evidence="7">
    <location>
        <begin position="365"/>
        <end position="383"/>
    </location>
</feature>
<accession>A0A1Q8S6V5</accession>
<dbReference type="Pfam" id="PF07690">
    <property type="entry name" value="MFS_1"/>
    <property type="match status" value="1"/>
</dbReference>
<evidence type="ECO:0000256" key="3">
    <source>
        <dbReference type="ARBA" id="ARBA00022692"/>
    </source>
</evidence>
<feature type="transmembrane region" description="Helical" evidence="7">
    <location>
        <begin position="184"/>
        <end position="207"/>
    </location>
</feature>
<dbReference type="PROSITE" id="PS50850">
    <property type="entry name" value="MFS"/>
    <property type="match status" value="1"/>
</dbReference>
<feature type="transmembrane region" description="Helical" evidence="7">
    <location>
        <begin position="390"/>
        <end position="413"/>
    </location>
</feature>
<feature type="transmembrane region" description="Helical" evidence="7">
    <location>
        <begin position="324"/>
        <end position="345"/>
    </location>
</feature>
<dbReference type="Gene3D" id="1.20.1250.20">
    <property type="entry name" value="MFS general substrate transporter like domains"/>
    <property type="match status" value="1"/>
</dbReference>
<dbReference type="OrthoDB" id="10021397at2759"/>
<keyword evidence="10" id="KW-1185">Reference proteome</keyword>
<keyword evidence="5 7" id="KW-0472">Membrane</keyword>
<name>A0A1Q8S6V5_9PEZI</name>
<feature type="domain" description="Major facilitator superfamily (MFS) profile" evidence="8">
    <location>
        <begin position="48"/>
        <end position="548"/>
    </location>
</feature>
<dbReference type="EMBL" id="MPGH01000011">
    <property type="protein sequence ID" value="OLN97142.1"/>
    <property type="molecule type" value="Genomic_DNA"/>
</dbReference>
<dbReference type="PANTHER" id="PTHR23501">
    <property type="entry name" value="MAJOR FACILITATOR SUPERFAMILY"/>
    <property type="match status" value="1"/>
</dbReference>
<feature type="transmembrane region" description="Helical" evidence="7">
    <location>
        <begin position="419"/>
        <end position="443"/>
    </location>
</feature>
<keyword evidence="2" id="KW-0813">Transport</keyword>
<feature type="transmembrane region" description="Helical" evidence="7">
    <location>
        <begin position="219"/>
        <end position="238"/>
    </location>
</feature>
<dbReference type="CDD" id="cd17502">
    <property type="entry name" value="MFS_Azr1_MDR_like"/>
    <property type="match status" value="1"/>
</dbReference>
<evidence type="ECO:0000256" key="4">
    <source>
        <dbReference type="ARBA" id="ARBA00022989"/>
    </source>
</evidence>
<feature type="transmembrane region" description="Helical" evidence="7">
    <location>
        <begin position="455"/>
        <end position="475"/>
    </location>
</feature>
<evidence type="ECO:0000256" key="2">
    <source>
        <dbReference type="ARBA" id="ARBA00022448"/>
    </source>
</evidence>
<evidence type="ECO:0000256" key="7">
    <source>
        <dbReference type="SAM" id="Phobius"/>
    </source>
</evidence>
<proteinExistence type="predicted"/>
<dbReference type="AlphaFoldDB" id="A0A1Q8S6V5"/>
<organism evidence="9 10">
    <name type="scientific">Colletotrichum chlorophyti</name>
    <dbReference type="NCBI Taxonomy" id="708187"/>
    <lineage>
        <taxon>Eukaryota</taxon>
        <taxon>Fungi</taxon>
        <taxon>Dikarya</taxon>
        <taxon>Ascomycota</taxon>
        <taxon>Pezizomycotina</taxon>
        <taxon>Sordariomycetes</taxon>
        <taxon>Hypocreomycetidae</taxon>
        <taxon>Glomerellales</taxon>
        <taxon>Glomerellaceae</taxon>
        <taxon>Colletotrichum</taxon>
    </lineage>
</organism>
<gene>
    <name evidence="9" type="ORF">CCHL11_02025</name>
</gene>
<dbReference type="Proteomes" id="UP000186583">
    <property type="component" value="Unassembled WGS sequence"/>
</dbReference>
<comment type="caution">
    <text evidence="9">The sequence shown here is derived from an EMBL/GenBank/DDBJ whole genome shotgun (WGS) entry which is preliminary data.</text>
</comment>
<keyword evidence="4 7" id="KW-1133">Transmembrane helix</keyword>
<feature type="region of interest" description="Disordered" evidence="6">
    <location>
        <begin position="556"/>
        <end position="585"/>
    </location>
</feature>
<feature type="transmembrane region" description="Helical" evidence="7">
    <location>
        <begin position="127"/>
        <end position="146"/>
    </location>
</feature>
<evidence type="ECO:0000256" key="6">
    <source>
        <dbReference type="SAM" id="MobiDB-lite"/>
    </source>
</evidence>
<feature type="transmembrane region" description="Helical" evidence="7">
    <location>
        <begin position="525"/>
        <end position="545"/>
    </location>
</feature>
<protein>
    <submittedName>
        <fullName evidence="9">Putative HC-toxin efflux carrier TOXA 7</fullName>
    </submittedName>
</protein>
<dbReference type="PANTHER" id="PTHR23501:SF177">
    <property type="entry name" value="MAJOR FACILITATOR SUPERFAMILY (MFS) PROFILE DOMAIN-CONTAINING PROTEIN-RELATED"/>
    <property type="match status" value="1"/>
</dbReference>
<sequence>MGSAVGEDAKVIEPQTPVSGGDAERDSAGAQPDGDSGESLTGFRLVSCLAALLMCNFVVSLDMNWSLNDIETDWLTQTILATAIPRIVEEFSSLEDIGWYGSSFFLTISAFSQFWGKAYTYFSLKWVLMTAIVIFEVGSLICGVAKNSPTLIIGRAITGAGGAGISNGCYTIIGVVAKPEKRPAYTGILAAMYGFAAVIGPLIGGAFTTNVTWRWCFYLNLPIGGFAAFILLFIARLPSSKMVKTTTKEALLNMDLVGAGLIMAAFVCYLLPLQHGGTTKSWRSPTVIGLLVGFVLLLAVFTVHQLWLGERAMMIPRLIKQRRIISLAMFNLFMAGSFFTFVYYLPIYFQVIGHYSALGSAVQNLPLILGSTVFGIVAGVLMVPVGHFHVFLISGAVLVAVGGGLTCTLQVGLDTGKHVGYQLLVGVGAGLCLQVPVMVGQAFSLPADVASTTAILLFFQTMGGTIVISASQSIFTNGLVNALKSAGFHNTSLVLSSDTSHLSSVLTADEMAVVLPAYLTGLRNAWAMATACGGAALLSSAIARFENMKNATAQQKDAVAEAKDNNKLSGSSTPAESVGEKGISD</sequence>